<evidence type="ECO:0000313" key="2">
    <source>
        <dbReference type="EMBL" id="KAL3839022.1"/>
    </source>
</evidence>
<dbReference type="EMBL" id="JBJXBP010000003">
    <property type="protein sequence ID" value="KAL3839022.1"/>
    <property type="molecule type" value="Genomic_DNA"/>
</dbReference>
<reference evidence="2 3" key="1">
    <citation type="submission" date="2024-12" db="EMBL/GenBank/DDBJ databases">
        <title>The unique morphological basis and parallel evolutionary history of personate flowers in Penstemon.</title>
        <authorList>
            <person name="Depatie T.H."/>
            <person name="Wessinger C.A."/>
        </authorList>
    </citation>
    <scope>NUCLEOTIDE SEQUENCE [LARGE SCALE GENOMIC DNA]</scope>
    <source>
        <strain evidence="2">WTNN_2</strain>
        <tissue evidence="2">Leaf</tissue>
    </source>
</reference>
<proteinExistence type="predicted"/>
<comment type="caution">
    <text evidence="2">The sequence shown here is derived from an EMBL/GenBank/DDBJ whole genome shotgun (WGS) entry which is preliminary data.</text>
</comment>
<protein>
    <submittedName>
        <fullName evidence="2">Uncharacterized protein</fullName>
    </submittedName>
</protein>
<feature type="compositionally biased region" description="Low complexity" evidence="1">
    <location>
        <begin position="24"/>
        <end position="42"/>
    </location>
</feature>
<keyword evidence="3" id="KW-1185">Reference proteome</keyword>
<name>A0ABD3TQH3_9LAMI</name>
<gene>
    <name evidence="2" type="ORF">ACJIZ3_023613</name>
</gene>
<evidence type="ECO:0000256" key="1">
    <source>
        <dbReference type="SAM" id="MobiDB-lite"/>
    </source>
</evidence>
<feature type="region of interest" description="Disordered" evidence="1">
    <location>
        <begin position="24"/>
        <end position="49"/>
    </location>
</feature>
<dbReference type="Proteomes" id="UP001634393">
    <property type="component" value="Unassembled WGS sequence"/>
</dbReference>
<organism evidence="2 3">
    <name type="scientific">Penstemon smallii</name>
    <dbReference type="NCBI Taxonomy" id="265156"/>
    <lineage>
        <taxon>Eukaryota</taxon>
        <taxon>Viridiplantae</taxon>
        <taxon>Streptophyta</taxon>
        <taxon>Embryophyta</taxon>
        <taxon>Tracheophyta</taxon>
        <taxon>Spermatophyta</taxon>
        <taxon>Magnoliopsida</taxon>
        <taxon>eudicotyledons</taxon>
        <taxon>Gunneridae</taxon>
        <taxon>Pentapetalae</taxon>
        <taxon>asterids</taxon>
        <taxon>lamiids</taxon>
        <taxon>Lamiales</taxon>
        <taxon>Plantaginaceae</taxon>
        <taxon>Cheloneae</taxon>
        <taxon>Penstemon</taxon>
    </lineage>
</organism>
<sequence length="135" mass="14599">MICGGYNVTVSVTSPFGRATLSAAATAAGPSRNSNSSSSSPSRSRDTVFPQSRAALVLPAAERRHPFRKPEPEPLSLVPSSKFFNFLWAADNVYTQGRESIAAKLVPKKLSDAPLAIIDKRRQGHNVAEQCRMNK</sequence>
<evidence type="ECO:0000313" key="3">
    <source>
        <dbReference type="Proteomes" id="UP001634393"/>
    </source>
</evidence>
<dbReference type="AlphaFoldDB" id="A0ABD3TQH3"/>
<accession>A0ABD3TQH3</accession>